<dbReference type="InterPro" id="IPR007445">
    <property type="entry name" value="PilO"/>
</dbReference>
<proteinExistence type="predicted"/>
<dbReference type="Proteomes" id="UP000243205">
    <property type="component" value="Unassembled WGS sequence"/>
</dbReference>
<protein>
    <submittedName>
        <fullName evidence="1">Pilus assembly protein, PilO</fullName>
    </submittedName>
</protein>
<dbReference type="GO" id="GO:0043683">
    <property type="term" value="P:type IV pilus assembly"/>
    <property type="evidence" value="ECO:0007669"/>
    <property type="project" value="InterPro"/>
</dbReference>
<organism evidence="1 2">
    <name type="scientific">Desulfuromonas thiophila</name>
    <dbReference type="NCBI Taxonomy" id="57664"/>
    <lineage>
        <taxon>Bacteria</taxon>
        <taxon>Pseudomonadati</taxon>
        <taxon>Thermodesulfobacteriota</taxon>
        <taxon>Desulfuromonadia</taxon>
        <taxon>Desulfuromonadales</taxon>
        <taxon>Desulfuromonadaceae</taxon>
        <taxon>Desulfuromonas</taxon>
    </lineage>
</organism>
<dbReference type="RefSeq" id="WP_092075263.1">
    <property type="nucleotide sequence ID" value="NZ_FNAQ01000001.1"/>
</dbReference>
<dbReference type="AlphaFoldDB" id="A0A1G6X3T1"/>
<dbReference type="Gene3D" id="3.30.70.60">
    <property type="match status" value="1"/>
</dbReference>
<name>A0A1G6X3T1_9BACT</name>
<dbReference type="GO" id="GO:0043107">
    <property type="term" value="P:type IV pilus-dependent motility"/>
    <property type="evidence" value="ECO:0007669"/>
    <property type="project" value="InterPro"/>
</dbReference>
<accession>A0A1G6X3T1</accession>
<keyword evidence="2" id="KW-1185">Reference proteome</keyword>
<reference evidence="2" key="1">
    <citation type="submission" date="2016-10" db="EMBL/GenBank/DDBJ databases">
        <authorList>
            <person name="Varghese N."/>
            <person name="Submissions S."/>
        </authorList>
    </citation>
    <scope>NUCLEOTIDE SEQUENCE [LARGE SCALE GENOMIC DNA]</scope>
    <source>
        <strain evidence="2">DSM 8987</strain>
    </source>
</reference>
<dbReference type="InterPro" id="IPR014717">
    <property type="entry name" value="Transl_elong_EF1B/ribsomal_bS6"/>
</dbReference>
<evidence type="ECO:0000313" key="1">
    <source>
        <dbReference type="EMBL" id="SDD71946.1"/>
    </source>
</evidence>
<dbReference type="EMBL" id="FNAQ01000001">
    <property type="protein sequence ID" value="SDD71946.1"/>
    <property type="molecule type" value="Genomic_DNA"/>
</dbReference>
<evidence type="ECO:0000313" key="2">
    <source>
        <dbReference type="Proteomes" id="UP000243205"/>
    </source>
</evidence>
<dbReference type="OrthoDB" id="5471180at2"/>
<gene>
    <name evidence="1" type="ORF">SAMN05661003_101107</name>
</gene>
<dbReference type="STRING" id="57664.SAMN05661003_101107"/>
<dbReference type="Pfam" id="PF04350">
    <property type="entry name" value="PilO"/>
    <property type="match status" value="1"/>
</dbReference>
<sequence>MRKLTKLEKFGLVAAVLVGGSYSYMQKVYDPQAAALKKTIAKLNSTVQEYNALSDPPSLLPLTKTLEKQTAERDALREQLTLAGGRTGTADEVVQLLDRVNGLAVEAGLTVVHLQPRDRVTGPLYDWDCFDLQLRGDHARLLYFLQRLIDLPQPVEVRQLKIERENDAGGRVRISAQLLF</sequence>